<feature type="domain" description="SHSP" evidence="1">
    <location>
        <begin position="35"/>
        <end position="84"/>
    </location>
</feature>
<proteinExistence type="predicted"/>
<accession>A0A7J7CM88</accession>
<organism evidence="2 3">
    <name type="scientific">Tripterygium wilfordii</name>
    <name type="common">Thunder God vine</name>
    <dbReference type="NCBI Taxonomy" id="458696"/>
    <lineage>
        <taxon>Eukaryota</taxon>
        <taxon>Viridiplantae</taxon>
        <taxon>Streptophyta</taxon>
        <taxon>Embryophyta</taxon>
        <taxon>Tracheophyta</taxon>
        <taxon>Spermatophyta</taxon>
        <taxon>Magnoliopsida</taxon>
        <taxon>eudicotyledons</taxon>
        <taxon>Gunneridae</taxon>
        <taxon>Pentapetalae</taxon>
        <taxon>rosids</taxon>
        <taxon>fabids</taxon>
        <taxon>Celastrales</taxon>
        <taxon>Celastraceae</taxon>
        <taxon>Tripterygium</taxon>
    </lineage>
</organism>
<sequence length="121" mass="13741">MSTDRINEILSRVRSQQDSLLSRIEDRMAMPLPFEIKHTPEGCEITLNYPNFSKQDFQVENKNGILQVIGNNSQEKEENKDGTSIMKSMINNKFIGISPGHGNARITEENGSVKIFFPKRA</sequence>
<comment type="caution">
    <text evidence="2">The sequence shown here is derived from an EMBL/GenBank/DDBJ whole genome shotgun (WGS) entry which is preliminary data.</text>
</comment>
<dbReference type="AlphaFoldDB" id="A0A7J7CM88"/>
<evidence type="ECO:0000313" key="3">
    <source>
        <dbReference type="Proteomes" id="UP000593562"/>
    </source>
</evidence>
<protein>
    <submittedName>
        <fullName evidence="2">Heat-shock protein Hsp20</fullName>
    </submittedName>
</protein>
<dbReference type="SUPFAM" id="SSF49764">
    <property type="entry name" value="HSP20-like chaperones"/>
    <property type="match status" value="1"/>
</dbReference>
<dbReference type="EMBL" id="JAAARO010000015">
    <property type="protein sequence ID" value="KAF5735180.1"/>
    <property type="molecule type" value="Genomic_DNA"/>
</dbReference>
<name>A0A7J7CM88_TRIWF</name>
<gene>
    <name evidence="2" type="ORF">HS088_TW15G00680</name>
</gene>
<dbReference type="Pfam" id="PF00011">
    <property type="entry name" value="HSP20"/>
    <property type="match status" value="1"/>
</dbReference>
<reference evidence="2 3" key="1">
    <citation type="journal article" date="2020" name="Nat. Commun.">
        <title>Genome of Tripterygium wilfordii and identification of cytochrome P450 involved in triptolide biosynthesis.</title>
        <authorList>
            <person name="Tu L."/>
            <person name="Su P."/>
            <person name="Zhang Z."/>
            <person name="Gao L."/>
            <person name="Wang J."/>
            <person name="Hu T."/>
            <person name="Zhou J."/>
            <person name="Zhang Y."/>
            <person name="Zhao Y."/>
            <person name="Liu Y."/>
            <person name="Song Y."/>
            <person name="Tong Y."/>
            <person name="Lu Y."/>
            <person name="Yang J."/>
            <person name="Xu C."/>
            <person name="Jia M."/>
            <person name="Peters R.J."/>
            <person name="Huang L."/>
            <person name="Gao W."/>
        </authorList>
    </citation>
    <scope>NUCLEOTIDE SEQUENCE [LARGE SCALE GENOMIC DNA]</scope>
    <source>
        <strain evidence="3">cv. XIE 37</strain>
        <tissue evidence="2">Leaf</tissue>
    </source>
</reference>
<dbReference type="Gene3D" id="2.60.40.790">
    <property type="match status" value="1"/>
</dbReference>
<evidence type="ECO:0000313" key="2">
    <source>
        <dbReference type="EMBL" id="KAF5735180.1"/>
    </source>
</evidence>
<keyword evidence="3" id="KW-1185">Reference proteome</keyword>
<dbReference type="InterPro" id="IPR002068">
    <property type="entry name" value="A-crystallin/Hsp20_dom"/>
</dbReference>
<dbReference type="InterPro" id="IPR008978">
    <property type="entry name" value="HSP20-like_chaperone"/>
</dbReference>
<dbReference type="Proteomes" id="UP000593562">
    <property type="component" value="Unassembled WGS sequence"/>
</dbReference>
<evidence type="ECO:0000259" key="1">
    <source>
        <dbReference type="Pfam" id="PF00011"/>
    </source>
</evidence>
<dbReference type="InParanoid" id="A0A7J7CM88"/>